<name>A0A8J5R006_ZIZPA</name>
<organism evidence="2 3">
    <name type="scientific">Zizania palustris</name>
    <name type="common">Northern wild rice</name>
    <dbReference type="NCBI Taxonomy" id="103762"/>
    <lineage>
        <taxon>Eukaryota</taxon>
        <taxon>Viridiplantae</taxon>
        <taxon>Streptophyta</taxon>
        <taxon>Embryophyta</taxon>
        <taxon>Tracheophyta</taxon>
        <taxon>Spermatophyta</taxon>
        <taxon>Magnoliopsida</taxon>
        <taxon>Liliopsida</taxon>
        <taxon>Poales</taxon>
        <taxon>Poaceae</taxon>
        <taxon>BOP clade</taxon>
        <taxon>Oryzoideae</taxon>
        <taxon>Oryzeae</taxon>
        <taxon>Zizaniinae</taxon>
        <taxon>Zizania</taxon>
    </lineage>
</organism>
<dbReference type="OrthoDB" id="1928766at2759"/>
<evidence type="ECO:0000256" key="1">
    <source>
        <dbReference type="SAM" id="MobiDB-lite"/>
    </source>
</evidence>
<protein>
    <submittedName>
        <fullName evidence="2">Uncharacterized protein</fullName>
    </submittedName>
</protein>
<evidence type="ECO:0000313" key="2">
    <source>
        <dbReference type="EMBL" id="KAG8037957.1"/>
    </source>
</evidence>
<reference evidence="2" key="2">
    <citation type="submission" date="2021-02" db="EMBL/GenBank/DDBJ databases">
        <authorList>
            <person name="Kimball J.A."/>
            <person name="Haas M.W."/>
            <person name="Macchietto M."/>
            <person name="Kono T."/>
            <person name="Duquette J."/>
            <person name="Shao M."/>
        </authorList>
    </citation>
    <scope>NUCLEOTIDE SEQUENCE</scope>
    <source>
        <tissue evidence="2">Fresh leaf tissue</tissue>
    </source>
</reference>
<feature type="region of interest" description="Disordered" evidence="1">
    <location>
        <begin position="19"/>
        <end position="61"/>
    </location>
</feature>
<proteinExistence type="predicted"/>
<sequence>MPTQGGVLTVSGDQAVVRRAEYGHGPPLDPWQVNGVLKHSEEASGSSDPSKAPSLKPSPEGDVITKMILKDGKEYPIQFSKGLPSEISTSLEELVKENLDIFAWTDEDIPVVDWSIIDHSLLINPKARPVRQGLRKL</sequence>
<reference evidence="2" key="1">
    <citation type="journal article" date="2021" name="bioRxiv">
        <title>Whole Genome Assembly and Annotation of Northern Wild Rice, Zizania palustris L., Supports a Whole Genome Duplication in the Zizania Genus.</title>
        <authorList>
            <person name="Haas M."/>
            <person name="Kono T."/>
            <person name="Macchietto M."/>
            <person name="Millas R."/>
            <person name="McGilp L."/>
            <person name="Shao M."/>
            <person name="Duquette J."/>
            <person name="Hirsch C.N."/>
            <person name="Kimball J."/>
        </authorList>
    </citation>
    <scope>NUCLEOTIDE SEQUENCE</scope>
    <source>
        <tissue evidence="2">Fresh leaf tissue</tissue>
    </source>
</reference>
<dbReference type="EMBL" id="JAAALK010002055">
    <property type="protein sequence ID" value="KAG8037957.1"/>
    <property type="molecule type" value="Genomic_DNA"/>
</dbReference>
<dbReference type="Proteomes" id="UP000729402">
    <property type="component" value="Unassembled WGS sequence"/>
</dbReference>
<comment type="caution">
    <text evidence="2">The sequence shown here is derived from an EMBL/GenBank/DDBJ whole genome shotgun (WGS) entry which is preliminary data.</text>
</comment>
<keyword evidence="3" id="KW-1185">Reference proteome</keyword>
<gene>
    <name evidence="2" type="ORF">GUJ93_ZPchr0026g29123</name>
</gene>
<dbReference type="AlphaFoldDB" id="A0A8J5R006"/>
<evidence type="ECO:0000313" key="3">
    <source>
        <dbReference type="Proteomes" id="UP000729402"/>
    </source>
</evidence>
<accession>A0A8J5R006</accession>